<dbReference type="FunFam" id="3.30.465.10:FF:000017">
    <property type="entry name" value="Xanthine dehydrogenase, FAD binding subunit"/>
    <property type="match status" value="1"/>
</dbReference>
<accession>X0TA62</accession>
<dbReference type="Gene3D" id="3.30.465.10">
    <property type="match status" value="1"/>
</dbReference>
<feature type="non-terminal residue" evidence="5">
    <location>
        <position position="204"/>
    </location>
</feature>
<dbReference type="Gene3D" id="3.30.43.10">
    <property type="entry name" value="Uridine Diphospho-n-acetylenolpyruvylglucosamine Reductase, domain 2"/>
    <property type="match status" value="1"/>
</dbReference>
<organism evidence="5">
    <name type="scientific">marine sediment metagenome</name>
    <dbReference type="NCBI Taxonomy" id="412755"/>
    <lineage>
        <taxon>unclassified sequences</taxon>
        <taxon>metagenomes</taxon>
        <taxon>ecological metagenomes</taxon>
    </lineage>
</organism>
<name>X0TA62_9ZZZZ</name>
<dbReference type="PANTHER" id="PTHR42659">
    <property type="entry name" value="XANTHINE DEHYDROGENASE SUBUNIT C-RELATED"/>
    <property type="match status" value="1"/>
</dbReference>
<evidence type="ECO:0000256" key="1">
    <source>
        <dbReference type="ARBA" id="ARBA00022630"/>
    </source>
</evidence>
<reference evidence="5" key="1">
    <citation type="journal article" date="2014" name="Front. Microbiol.">
        <title>High frequency of phylogenetically diverse reductive dehalogenase-homologous genes in deep subseafloor sedimentary metagenomes.</title>
        <authorList>
            <person name="Kawai M."/>
            <person name="Futagami T."/>
            <person name="Toyoda A."/>
            <person name="Takaki Y."/>
            <person name="Nishi S."/>
            <person name="Hori S."/>
            <person name="Arai W."/>
            <person name="Tsubouchi T."/>
            <person name="Morono Y."/>
            <person name="Uchiyama I."/>
            <person name="Ito T."/>
            <person name="Fujiyama A."/>
            <person name="Inagaki F."/>
            <person name="Takami H."/>
        </authorList>
    </citation>
    <scope>NUCLEOTIDE SEQUENCE</scope>
    <source>
        <strain evidence="5">Expedition CK06-06</strain>
    </source>
</reference>
<dbReference type="InterPro" id="IPR036318">
    <property type="entry name" value="FAD-bd_PCMH-like_sf"/>
</dbReference>
<dbReference type="GO" id="GO:0016491">
    <property type="term" value="F:oxidoreductase activity"/>
    <property type="evidence" value="ECO:0007669"/>
    <property type="project" value="UniProtKB-KW"/>
</dbReference>
<sequence>MNQPLPGIPSFDYIRAEASEQVTDLLDKHPTDVRLFMGGTDIFVQMRDGLLDPKFLVDVKHLPGMTTIKHDPKAGLSLGAAVNLNLIAEHPAVKEYYPVLVEAANTVASYQIRNRATMGGNLCNASPAADTAPAAIILEASMIILGSKGERKIKVEDFFLGPGETSLEKGEFLTRIDFPIPPKGWKGRYLKLGRNAGGDLAVVG</sequence>
<keyword evidence="3" id="KW-0560">Oxidoreductase</keyword>
<dbReference type="InterPro" id="IPR016167">
    <property type="entry name" value="FAD-bd_PCMH_sub1"/>
</dbReference>
<evidence type="ECO:0000256" key="3">
    <source>
        <dbReference type="ARBA" id="ARBA00023002"/>
    </source>
</evidence>
<feature type="domain" description="FAD-binding PCMH-type" evidence="4">
    <location>
        <begin position="6"/>
        <end position="183"/>
    </location>
</feature>
<dbReference type="InterPro" id="IPR002346">
    <property type="entry name" value="Mopterin_DH_FAD-bd"/>
</dbReference>
<dbReference type="InterPro" id="IPR016166">
    <property type="entry name" value="FAD-bd_PCMH"/>
</dbReference>
<dbReference type="EMBL" id="BARS01004959">
    <property type="protein sequence ID" value="GAF85067.1"/>
    <property type="molecule type" value="Genomic_DNA"/>
</dbReference>
<keyword evidence="2" id="KW-0274">FAD</keyword>
<protein>
    <recommendedName>
        <fullName evidence="4">FAD-binding PCMH-type domain-containing protein</fullName>
    </recommendedName>
</protein>
<dbReference type="Pfam" id="PF00941">
    <property type="entry name" value="FAD_binding_5"/>
    <property type="match status" value="1"/>
</dbReference>
<dbReference type="PANTHER" id="PTHR42659:SF9">
    <property type="entry name" value="XANTHINE DEHYDROGENASE FAD-BINDING SUBUNIT XDHB-RELATED"/>
    <property type="match status" value="1"/>
</dbReference>
<dbReference type="AlphaFoldDB" id="X0TA62"/>
<dbReference type="SUPFAM" id="SSF56176">
    <property type="entry name" value="FAD-binding/transporter-associated domain-like"/>
    <property type="match status" value="1"/>
</dbReference>
<proteinExistence type="predicted"/>
<dbReference type="GO" id="GO:0071949">
    <property type="term" value="F:FAD binding"/>
    <property type="evidence" value="ECO:0007669"/>
    <property type="project" value="InterPro"/>
</dbReference>
<evidence type="ECO:0000259" key="4">
    <source>
        <dbReference type="PROSITE" id="PS51387"/>
    </source>
</evidence>
<dbReference type="InterPro" id="IPR016169">
    <property type="entry name" value="FAD-bd_PCMH_sub2"/>
</dbReference>
<gene>
    <name evidence="5" type="ORF">S01H1_09702</name>
</gene>
<evidence type="ECO:0000256" key="2">
    <source>
        <dbReference type="ARBA" id="ARBA00022827"/>
    </source>
</evidence>
<comment type="caution">
    <text evidence="5">The sequence shown here is derived from an EMBL/GenBank/DDBJ whole genome shotgun (WGS) entry which is preliminary data.</text>
</comment>
<keyword evidence="1" id="KW-0285">Flavoprotein</keyword>
<dbReference type="InterPro" id="IPR051312">
    <property type="entry name" value="Diverse_Substr_Oxidored"/>
</dbReference>
<evidence type="ECO:0000313" key="5">
    <source>
        <dbReference type="EMBL" id="GAF85067.1"/>
    </source>
</evidence>
<dbReference type="PROSITE" id="PS51387">
    <property type="entry name" value="FAD_PCMH"/>
    <property type="match status" value="1"/>
</dbReference>